<evidence type="ECO:0000256" key="1">
    <source>
        <dbReference type="SAM" id="Phobius"/>
    </source>
</evidence>
<keyword evidence="1" id="KW-1133">Transmembrane helix</keyword>
<organism evidence="2">
    <name type="scientific">Rhinocola aceris</name>
    <dbReference type="NCBI Taxonomy" id="1889912"/>
    <lineage>
        <taxon>Eukaryota</taxon>
        <taxon>Metazoa</taxon>
        <taxon>Ecdysozoa</taxon>
        <taxon>Arthropoda</taxon>
        <taxon>Hexapoda</taxon>
        <taxon>Insecta</taxon>
        <taxon>Pterygota</taxon>
        <taxon>Neoptera</taxon>
        <taxon>Paraneoptera</taxon>
        <taxon>Hemiptera</taxon>
        <taxon>Sternorrhyncha</taxon>
        <taxon>Psylloidea</taxon>
        <taxon>Aphalaridae</taxon>
        <taxon>Rhinocola</taxon>
    </lineage>
</organism>
<sequence>MPQMAPLPWLIIFVLTLSLILISSSMIYFIITMNKVKLNFMSNPSISKKIKW</sequence>
<keyword evidence="1" id="KW-0472">Membrane</keyword>
<gene>
    <name evidence="2" type="primary">atp8</name>
</gene>
<accession>A0A343KN46</accession>
<geneLocation type="mitochondrion" evidence="2"/>
<reference evidence="2" key="1">
    <citation type="submission" date="2017-05" db="EMBL/GenBank/DDBJ databases">
        <authorList>
            <person name="Song R."/>
            <person name="Chenine A.L."/>
            <person name="Ruprecht R.M."/>
        </authorList>
    </citation>
    <scope>NUCLEOTIDE SEQUENCE</scope>
</reference>
<keyword evidence="1" id="KW-0812">Transmembrane</keyword>
<proteinExistence type="predicted"/>
<dbReference type="EMBL" id="MF176157">
    <property type="protein sequence ID" value="ATI24709.1"/>
    <property type="molecule type" value="Genomic_DNA"/>
</dbReference>
<name>A0A343KN46_9HEMI</name>
<keyword evidence="2" id="KW-0496">Mitochondrion</keyword>
<evidence type="ECO:0000313" key="2">
    <source>
        <dbReference type="EMBL" id="ATI24709.1"/>
    </source>
</evidence>
<dbReference type="AlphaFoldDB" id="A0A343KN46"/>
<protein>
    <submittedName>
        <fullName evidence="2">ATP synthase F0 subunit 8</fullName>
    </submittedName>
</protein>
<feature type="transmembrane region" description="Helical" evidence="1">
    <location>
        <begin position="6"/>
        <end position="31"/>
    </location>
</feature>